<dbReference type="OMA" id="QEWCEDI"/>
<sequence length="641" mass="72013">MELVANLPQSSELSSSLISFLGKKLHREEDLLTATDLVSELQKRCSDLDHNLIDLNQRLGTSIVAHASHSDRIGGIFGENKIKLSDLQSSTCVSGPFLGLNFERFSFPPLAKLKTALKLDNLVGEIEDAEIRLLAIKSLKLAKDVLTLVTKTRPQQKHLVSAVDRRVGRALTILRPQAIADHRALVVASLGWPPPLSTLNSTNANIGRLSYRDGGNLGNSRGITGKFLCTNQFGQLRSLRISLAYQCHFSKWVEKPEFIFALMYKITRYFVEPMDELLQPLVDKARLAGYSCREEEWIAAMVTLLSMFLAKEILPIYVGQLEEESVTVLPSQARISWLHLVDLMIAFDKRVQSLAAQSGVLLSVEEDETLQRISSMYVFCDHPDWLDLSAEMELRDILDKLKPEMEDKRSWTIKVQGTVIMSGSEDYKSLKVINAFLRHFSTVVECCWPLPSILLRARFARLAVTPIIQEFLDCLLRKCQEAEILTALADVDALIQVANSISAARYFESVLKEWCEDVFILVMVFDQEDQLEVKASENSSDRGRIERPIIDYLQGIISILERNLNGMGFVGVWRSLVAGVDRLLFNGIVMSNVKFYDGGVERFGGDLELKEGLAGGREGEMVEGEWDTAFELNSCRKDCEE</sequence>
<dbReference type="GO" id="GO:0006890">
    <property type="term" value="P:retrograde vesicle-mediated transport, Golgi to endoplasmic reticulum"/>
    <property type="evidence" value="ECO:0007669"/>
    <property type="project" value="InterPro"/>
</dbReference>
<dbReference type="InterPro" id="IPR007528">
    <property type="entry name" value="RINT1_Tip20"/>
</dbReference>
<dbReference type="PROSITE" id="PS51386">
    <property type="entry name" value="RINT1_TIP20"/>
    <property type="match status" value="1"/>
</dbReference>
<gene>
    <name evidence="1" type="ORF">HHK36_015314</name>
</gene>
<dbReference type="GO" id="GO:0006888">
    <property type="term" value="P:endoplasmic reticulum to Golgi vesicle-mediated transport"/>
    <property type="evidence" value="ECO:0007669"/>
    <property type="project" value="InterPro"/>
</dbReference>
<evidence type="ECO:0000313" key="2">
    <source>
        <dbReference type="Proteomes" id="UP000655225"/>
    </source>
</evidence>
<dbReference type="Proteomes" id="UP000655225">
    <property type="component" value="Unassembled WGS sequence"/>
</dbReference>
<dbReference type="PANTHER" id="PTHR13520">
    <property type="entry name" value="RAD50-INTERACTING PROTEIN 1 RINT-1"/>
    <property type="match status" value="1"/>
</dbReference>
<dbReference type="PANTHER" id="PTHR13520:SF1">
    <property type="entry name" value="RINT1-LIKE PROTEIN MAG2"/>
    <property type="match status" value="1"/>
</dbReference>
<organism evidence="1 2">
    <name type="scientific">Tetracentron sinense</name>
    <name type="common">Spur-leaf</name>
    <dbReference type="NCBI Taxonomy" id="13715"/>
    <lineage>
        <taxon>Eukaryota</taxon>
        <taxon>Viridiplantae</taxon>
        <taxon>Streptophyta</taxon>
        <taxon>Embryophyta</taxon>
        <taxon>Tracheophyta</taxon>
        <taxon>Spermatophyta</taxon>
        <taxon>Magnoliopsida</taxon>
        <taxon>Trochodendrales</taxon>
        <taxon>Trochodendraceae</taxon>
        <taxon>Tetracentron</taxon>
    </lineage>
</organism>
<dbReference type="EMBL" id="JABCRI010000010">
    <property type="protein sequence ID" value="KAF8399449.1"/>
    <property type="molecule type" value="Genomic_DNA"/>
</dbReference>
<accession>A0A834Z1S4</accession>
<proteinExistence type="predicted"/>
<comment type="caution">
    <text evidence="1">The sequence shown here is derived from an EMBL/GenBank/DDBJ whole genome shotgun (WGS) entry which is preliminary data.</text>
</comment>
<name>A0A834Z1S4_TETSI</name>
<dbReference type="GO" id="GO:0070939">
    <property type="term" value="C:Dsl1/NZR complex"/>
    <property type="evidence" value="ECO:0007669"/>
    <property type="project" value="InterPro"/>
</dbReference>
<reference evidence="1 2" key="1">
    <citation type="submission" date="2020-04" db="EMBL/GenBank/DDBJ databases">
        <title>Plant Genome Project.</title>
        <authorList>
            <person name="Zhang R.-G."/>
        </authorList>
    </citation>
    <scope>NUCLEOTIDE SEQUENCE [LARGE SCALE GENOMIC DNA]</scope>
    <source>
        <strain evidence="1">YNK0</strain>
        <tissue evidence="1">Leaf</tissue>
    </source>
</reference>
<protein>
    <submittedName>
        <fullName evidence="1">Uncharacterized protein</fullName>
    </submittedName>
</protein>
<dbReference type="GO" id="GO:0060628">
    <property type="term" value="P:regulation of ER to Golgi vesicle-mediated transport"/>
    <property type="evidence" value="ECO:0007669"/>
    <property type="project" value="TreeGrafter"/>
</dbReference>
<dbReference type="AlphaFoldDB" id="A0A834Z1S4"/>
<evidence type="ECO:0000313" key="1">
    <source>
        <dbReference type="EMBL" id="KAF8399449.1"/>
    </source>
</evidence>
<keyword evidence="2" id="KW-1185">Reference proteome</keyword>
<dbReference type="OrthoDB" id="2189254at2759"/>